<proteinExistence type="predicted"/>
<dbReference type="EMBL" id="DXBO01000091">
    <property type="protein sequence ID" value="HIZ48272.1"/>
    <property type="molecule type" value="Genomic_DNA"/>
</dbReference>
<keyword evidence="1" id="KW-0812">Transmembrane</keyword>
<keyword evidence="1" id="KW-0472">Membrane</keyword>
<feature type="domain" description="YDG" evidence="2">
    <location>
        <begin position="470"/>
        <end position="547"/>
    </location>
</feature>
<organism evidence="3 4">
    <name type="scientific">Candidatus Gemmiger excrementavium</name>
    <dbReference type="NCBI Taxonomy" id="2838608"/>
    <lineage>
        <taxon>Bacteria</taxon>
        <taxon>Bacillati</taxon>
        <taxon>Bacillota</taxon>
        <taxon>Clostridia</taxon>
        <taxon>Eubacteriales</taxon>
        <taxon>Gemmiger</taxon>
    </lineage>
</organism>
<comment type="caution">
    <text evidence="3">The sequence shown here is derived from an EMBL/GenBank/DDBJ whole genome shotgun (WGS) entry which is preliminary data.</text>
</comment>
<dbReference type="Pfam" id="PF18657">
    <property type="entry name" value="YDG"/>
    <property type="match status" value="2"/>
</dbReference>
<reference evidence="3" key="2">
    <citation type="submission" date="2021-04" db="EMBL/GenBank/DDBJ databases">
        <authorList>
            <person name="Gilroy R."/>
        </authorList>
    </citation>
    <scope>NUCLEOTIDE SEQUENCE</scope>
    <source>
        <strain evidence="3">3436</strain>
    </source>
</reference>
<evidence type="ECO:0000256" key="1">
    <source>
        <dbReference type="SAM" id="Phobius"/>
    </source>
</evidence>
<sequence length="1015" mass="105069">LSGSGSLTARSGTATNRAGGIYFQNPFGSAGSVTVGENSTLLTNSVILYDNSFEAKPLTPTGNGSWLIYGQSDQPSAVGGNYTLEENITIESGNTLTIPAGSTLTVPQGKTLTVNGTLNIANQSSLAGEGTLAGDSGTYTMTNPDPVISGSETLTYDGTDHFNDYTLTAPTGTVTVMGKNFAISDTPSLDGWSLETQVIKDAGTYTLTAKNGTRTIEKEVTVEPAEISIASATVQDKTYDGNQDATVTGVEFTGLVNSESLTSGTDYTATAAFTDKSAGENKTATVTVALAGTVKNYTFASGGNTATATARIAPLPVVLTWSTPTSFTYDGSEHSVTAEVSNAVDGDNFNLAYTGNTGTAVNSYTATVTGLGNDNYTLTGASGMEQAWSIVEASIADATVELSETTFTYNGAEQKPAVTVTLNGNALTESDYTVTYSGDCTAAGSYTVTVTGKGNYSGTAKSQPTYTINKAELTITGATLAAKTYDGTTAATVTDVTFTGVQGSGSLTLGEDYTATAVFDDANAGDNKTATVTVTLKNGNYTLVSNTYPLTGQTITKANAAVATVPAVAELTYNGQDQALVTAGTATGGTMMYRLGENGDYTDAVPTGTDAGNYTVYYYVKGDANHNDTTPVSMTVSIAQKAATIAVRLTPANRIYVGDGLPAVGLAYTGLVEGESIAPDSITVDGMPADSNTAKEYALTVSKTTRKEILALEAAENYTITFTDVTLTILEKEVVVLPTEDENRYRLEQSELTVVPEELKDAGFETVDQIKSTMYALAVKTLPGVTAENTALHDVTLLFSEDGGKTWVKADEKNFPASGITVTLPYPDGTNAADYDFVVTHMATVAMNGLGVGEVETPAVTKTEKGLQFTVRSLSPVAVSWSKIETGGSAPAPTAPTATPAAPDGTVYYTCPACGYHDWTATDTGYRCDTCGYVESLKQLAGYGNVKGVYEPKTTGSAAAGTATAAVPQTGDESNPILWLGLLIVSGLALGGIALYRRKKGGATTPDNDKKNGKA</sequence>
<name>A0A9D2F3A5_9FIRM</name>
<feature type="non-terminal residue" evidence="3">
    <location>
        <position position="1"/>
    </location>
</feature>
<evidence type="ECO:0000313" key="3">
    <source>
        <dbReference type="EMBL" id="HIZ48272.1"/>
    </source>
</evidence>
<dbReference type="NCBIfam" id="TIGR01167">
    <property type="entry name" value="LPXTG_anchor"/>
    <property type="match status" value="1"/>
</dbReference>
<dbReference type="InterPro" id="IPR041248">
    <property type="entry name" value="YDG"/>
</dbReference>
<keyword evidence="1" id="KW-1133">Transmembrane helix</keyword>
<protein>
    <submittedName>
        <fullName evidence="3">LPXTG cell wall anchor domain-containing protein</fullName>
    </submittedName>
</protein>
<gene>
    <name evidence="3" type="ORF">H9810_06105</name>
</gene>
<evidence type="ECO:0000259" key="2">
    <source>
        <dbReference type="Pfam" id="PF18657"/>
    </source>
</evidence>
<reference evidence="3" key="1">
    <citation type="journal article" date="2021" name="PeerJ">
        <title>Extensive microbial diversity within the chicken gut microbiome revealed by metagenomics and culture.</title>
        <authorList>
            <person name="Gilroy R."/>
            <person name="Ravi A."/>
            <person name="Getino M."/>
            <person name="Pursley I."/>
            <person name="Horton D.L."/>
            <person name="Alikhan N.F."/>
            <person name="Baker D."/>
            <person name="Gharbi K."/>
            <person name="Hall N."/>
            <person name="Watson M."/>
            <person name="Adriaenssens E.M."/>
            <person name="Foster-Nyarko E."/>
            <person name="Jarju S."/>
            <person name="Secka A."/>
            <person name="Antonio M."/>
            <person name="Oren A."/>
            <person name="Chaudhuri R.R."/>
            <person name="La Ragione R."/>
            <person name="Hildebrand F."/>
            <person name="Pallen M.J."/>
        </authorList>
    </citation>
    <scope>NUCLEOTIDE SEQUENCE</scope>
    <source>
        <strain evidence="3">3436</strain>
    </source>
</reference>
<accession>A0A9D2F3A5</accession>
<evidence type="ECO:0000313" key="4">
    <source>
        <dbReference type="Proteomes" id="UP000824031"/>
    </source>
</evidence>
<feature type="domain" description="YDG" evidence="2">
    <location>
        <begin position="224"/>
        <end position="301"/>
    </location>
</feature>
<feature type="transmembrane region" description="Helical" evidence="1">
    <location>
        <begin position="977"/>
        <end position="996"/>
    </location>
</feature>
<dbReference type="AlphaFoldDB" id="A0A9D2F3A5"/>
<dbReference type="Proteomes" id="UP000824031">
    <property type="component" value="Unassembled WGS sequence"/>
</dbReference>